<evidence type="ECO:0000313" key="5">
    <source>
        <dbReference type="Proteomes" id="UP001595765"/>
    </source>
</evidence>
<sequence length="388" mass="41482">MSKVGRSAGRDNDTAAAYAKGKSMPSKSVSPSADSSPLGSWVAPDYEVVARFDDLMPTGVTVTDEERVFVSFPRWGDDVPYTVAEVVDGRAVAYPNPEINKWGGGAAGDNLVSVQSVITDPAGHVWLLDTGSHAFAPWVQGGPKLVEVDPATDQVVRVVRLEADALNSTTYLNDVRFDFSRGSGGYAYLTDSQPEGAIVVVDLGTGESWSRLRGHDSTRATKGFRAIVQGVVREHYEVGADGIAISSDGALLYYCPLSGRRLYSVETSALIDRSLDDRQVAATITDLGDKGSSDGLESDADGAVYATAYEHSAVLKRDPDGTWSTLLHAPKLLWPDTLALASNGFLYVSVNQLPRTPLFNNGVDARIPPYMIVRVDVGASPVRLTAAR</sequence>
<dbReference type="Proteomes" id="UP001595765">
    <property type="component" value="Unassembled WGS sequence"/>
</dbReference>
<dbReference type="RefSeq" id="WP_386437604.1">
    <property type="nucleotide sequence ID" value="NZ_JBHSBB010000047.1"/>
</dbReference>
<dbReference type="PANTHER" id="PTHR10009">
    <property type="entry name" value="PROTEIN YELLOW-RELATED"/>
    <property type="match status" value="1"/>
</dbReference>
<keyword evidence="2" id="KW-0964">Secreted</keyword>
<accession>A0ABV8HW23</accession>
<dbReference type="InterPro" id="IPR017996">
    <property type="entry name" value="MRJP/yellow-related"/>
</dbReference>
<dbReference type="EMBL" id="JBHSBB010000047">
    <property type="protein sequence ID" value="MFC4036247.1"/>
    <property type="molecule type" value="Genomic_DNA"/>
</dbReference>
<name>A0ABV8HW23_9ACTN</name>
<evidence type="ECO:0000256" key="1">
    <source>
        <dbReference type="ARBA" id="ARBA00004613"/>
    </source>
</evidence>
<dbReference type="Pfam" id="PF03022">
    <property type="entry name" value="MRJP"/>
    <property type="match status" value="1"/>
</dbReference>
<comment type="subcellular location">
    <subcellularLocation>
        <location evidence="1">Secreted</location>
    </subcellularLocation>
</comment>
<dbReference type="Gene3D" id="2.120.10.30">
    <property type="entry name" value="TolB, C-terminal domain"/>
    <property type="match status" value="1"/>
</dbReference>
<evidence type="ECO:0000256" key="2">
    <source>
        <dbReference type="ARBA" id="ARBA00022525"/>
    </source>
</evidence>
<reference evidence="5" key="1">
    <citation type="journal article" date="2019" name="Int. J. Syst. Evol. Microbiol.">
        <title>The Global Catalogue of Microorganisms (GCM) 10K type strain sequencing project: providing services to taxonomists for standard genome sequencing and annotation.</title>
        <authorList>
            <consortium name="The Broad Institute Genomics Platform"/>
            <consortium name="The Broad Institute Genome Sequencing Center for Infectious Disease"/>
            <person name="Wu L."/>
            <person name="Ma J."/>
        </authorList>
    </citation>
    <scope>NUCLEOTIDE SEQUENCE [LARGE SCALE GENOMIC DNA]</scope>
    <source>
        <strain evidence="5">CGMCC 4.7237</strain>
    </source>
</reference>
<dbReference type="InterPro" id="IPR011042">
    <property type="entry name" value="6-blade_b-propeller_TolB-like"/>
</dbReference>
<dbReference type="PANTHER" id="PTHR10009:SF18">
    <property type="entry name" value="PROTEIN YELLOW-LIKE PROTEIN"/>
    <property type="match status" value="1"/>
</dbReference>
<comment type="caution">
    <text evidence="4">The sequence shown here is derived from an EMBL/GenBank/DDBJ whole genome shotgun (WGS) entry which is preliminary data.</text>
</comment>
<gene>
    <name evidence="4" type="ORF">ACFO3J_33095</name>
</gene>
<proteinExistence type="predicted"/>
<feature type="compositionally biased region" description="Low complexity" evidence="3">
    <location>
        <begin position="23"/>
        <end position="39"/>
    </location>
</feature>
<protein>
    <submittedName>
        <fullName evidence="4">L-dopachrome tautomerase-related protein</fullName>
    </submittedName>
</protein>
<evidence type="ECO:0000256" key="3">
    <source>
        <dbReference type="SAM" id="MobiDB-lite"/>
    </source>
</evidence>
<dbReference type="SUPFAM" id="SSF63829">
    <property type="entry name" value="Calcium-dependent phosphotriesterase"/>
    <property type="match status" value="1"/>
</dbReference>
<organism evidence="4 5">
    <name type="scientific">Streptomyces polygonati</name>
    <dbReference type="NCBI Taxonomy" id="1617087"/>
    <lineage>
        <taxon>Bacteria</taxon>
        <taxon>Bacillati</taxon>
        <taxon>Actinomycetota</taxon>
        <taxon>Actinomycetes</taxon>
        <taxon>Kitasatosporales</taxon>
        <taxon>Streptomycetaceae</taxon>
        <taxon>Streptomyces</taxon>
    </lineage>
</organism>
<evidence type="ECO:0000313" key="4">
    <source>
        <dbReference type="EMBL" id="MFC4036247.1"/>
    </source>
</evidence>
<feature type="region of interest" description="Disordered" evidence="3">
    <location>
        <begin position="1"/>
        <end position="39"/>
    </location>
</feature>
<keyword evidence="5" id="KW-1185">Reference proteome</keyword>